<sequence length="156" mass="16252">MKSSGFTLVELVIVLVVVGILSVTAMGLFASRADFSASLAKDQFIASLLTAQQRALAHHSSSPVLFTVLQSADGSDWILTVSQGTESFTEKTIERAGAVLQIGGVTLADGGNRVVSFSGSGETLEGSDLTWRFTGESTHQFCLGEAGFAYSGACVP</sequence>
<protein>
    <submittedName>
        <fullName evidence="2">Type II secretory pathway, pseudopilin PulG</fullName>
    </submittedName>
</protein>
<dbReference type="NCBIfam" id="TIGR02532">
    <property type="entry name" value="IV_pilin_GFxxxE"/>
    <property type="match status" value="1"/>
</dbReference>
<dbReference type="PROSITE" id="PS00409">
    <property type="entry name" value="PROKAR_NTER_METHYL"/>
    <property type="match status" value="1"/>
</dbReference>
<evidence type="ECO:0000313" key="3">
    <source>
        <dbReference type="Proteomes" id="UP000196027"/>
    </source>
</evidence>
<accession>A0A1Y0I3K3</accession>
<dbReference type="RefSeq" id="WP_087459985.1">
    <property type="nucleotide sequence ID" value="NZ_CP021425.1"/>
</dbReference>
<evidence type="ECO:0000256" key="1">
    <source>
        <dbReference type="SAM" id="Phobius"/>
    </source>
</evidence>
<evidence type="ECO:0000313" key="2">
    <source>
        <dbReference type="EMBL" id="ARU54820.1"/>
    </source>
</evidence>
<proteinExistence type="predicted"/>
<dbReference type="InterPro" id="IPR045584">
    <property type="entry name" value="Pilin-like"/>
</dbReference>
<dbReference type="EMBL" id="CP021425">
    <property type="protein sequence ID" value="ARU54820.1"/>
    <property type="molecule type" value="Genomic_DNA"/>
</dbReference>
<dbReference type="SUPFAM" id="SSF54523">
    <property type="entry name" value="Pili subunits"/>
    <property type="match status" value="1"/>
</dbReference>
<keyword evidence="1" id="KW-0472">Membrane</keyword>
<organism evidence="2 3">
    <name type="scientific">Oleiphilus messinensis</name>
    <dbReference type="NCBI Taxonomy" id="141451"/>
    <lineage>
        <taxon>Bacteria</taxon>
        <taxon>Pseudomonadati</taxon>
        <taxon>Pseudomonadota</taxon>
        <taxon>Gammaproteobacteria</taxon>
        <taxon>Oceanospirillales</taxon>
        <taxon>Oleiphilaceae</taxon>
        <taxon>Oleiphilus</taxon>
    </lineage>
</organism>
<dbReference type="AlphaFoldDB" id="A0A1Y0I3K3"/>
<keyword evidence="1" id="KW-1133">Transmembrane helix</keyword>
<feature type="transmembrane region" description="Helical" evidence="1">
    <location>
        <begin position="6"/>
        <end position="29"/>
    </location>
</feature>
<dbReference type="InterPro" id="IPR012902">
    <property type="entry name" value="N_methyl_site"/>
</dbReference>
<name>A0A1Y0I3K3_9GAMM</name>
<reference evidence="2 3" key="1">
    <citation type="submission" date="2017-05" db="EMBL/GenBank/DDBJ databases">
        <title>Genomic insights into alkan degradation activity of Oleiphilus messinensis.</title>
        <authorList>
            <person name="Kozyavkin S.A."/>
            <person name="Slesarev A.I."/>
            <person name="Golyshin P.N."/>
            <person name="Korzhenkov A."/>
            <person name="Golyshina O.N."/>
            <person name="Toshchakov S.V."/>
        </authorList>
    </citation>
    <scope>NUCLEOTIDE SEQUENCE [LARGE SCALE GENOMIC DNA]</scope>
    <source>
        <strain evidence="2 3">ME102</strain>
    </source>
</reference>
<dbReference type="KEGG" id="ome:OLMES_0728"/>
<dbReference type="Pfam" id="PF07963">
    <property type="entry name" value="N_methyl"/>
    <property type="match status" value="1"/>
</dbReference>
<dbReference type="Proteomes" id="UP000196027">
    <property type="component" value="Chromosome"/>
</dbReference>
<keyword evidence="3" id="KW-1185">Reference proteome</keyword>
<dbReference type="Gene3D" id="3.30.700.10">
    <property type="entry name" value="Glycoprotein, Type 4 Pilin"/>
    <property type="match status" value="1"/>
</dbReference>
<keyword evidence="1" id="KW-0812">Transmembrane</keyword>
<gene>
    <name evidence="2" type="ORF">OLMES_0728</name>
</gene>